<protein>
    <submittedName>
        <fullName evidence="1">Uncharacterized protein</fullName>
    </submittedName>
</protein>
<geneLocation type="plasmid" evidence="1">
    <name>pMG1_RT685</name>
</geneLocation>
<sequence length="38" mass="4258">MAHRLGSSIMDTCASACKVHRDLSRAEITLFSNMDYLL</sequence>
<accession>A0A2P0QEH5</accession>
<name>A0A2P0QEH5_PSESF</name>
<reference evidence="1" key="1">
    <citation type="submission" date="2016-03" db="EMBL/GenBank/DDBJ databases">
        <title>The evolution of Pseudomonas syringae pv. actinidiae in New Zealand.</title>
        <authorList>
            <person name="Taiaroa G."/>
            <person name="Poulter R.T.M."/>
            <person name="Lamont I."/>
            <person name="Stockwell P."/>
            <person name="Butler M.I."/>
        </authorList>
    </citation>
    <scope>NUCLEOTIDE SEQUENCE</scope>
    <source>
        <strain evidence="1">RT685</strain>
        <plasmid evidence="1">pMG1_RT685</plasmid>
    </source>
</reference>
<keyword evidence="1" id="KW-0614">Plasmid</keyword>
<organism evidence="1">
    <name type="scientific">Pseudomonas syringae pv. actinidiae</name>
    <dbReference type="NCBI Taxonomy" id="103796"/>
    <lineage>
        <taxon>Bacteria</taxon>
        <taxon>Pseudomonadati</taxon>
        <taxon>Pseudomonadota</taxon>
        <taxon>Gammaproteobacteria</taxon>
        <taxon>Pseudomonadales</taxon>
        <taxon>Pseudomonadaceae</taxon>
        <taxon>Pseudomonas</taxon>
        <taxon>Pseudomonas syringae</taxon>
    </lineage>
</organism>
<evidence type="ECO:0000313" key="1">
    <source>
        <dbReference type="EMBL" id="ARO44776.1"/>
    </source>
</evidence>
<dbReference type="AlphaFoldDB" id="A0A2P0QEH5"/>
<proteinExistence type="predicted"/>
<dbReference type="EMBL" id="KX009059">
    <property type="protein sequence ID" value="ARO44776.1"/>
    <property type="molecule type" value="Genomic_DNA"/>
</dbReference>